<evidence type="ECO:0000313" key="2">
    <source>
        <dbReference type="Proteomes" id="UP000304900"/>
    </source>
</evidence>
<dbReference type="EMBL" id="SZVO01000012">
    <property type="protein sequence ID" value="TKT89332.1"/>
    <property type="molecule type" value="Genomic_DNA"/>
</dbReference>
<comment type="caution">
    <text evidence="1">The sequence shown here is derived from an EMBL/GenBank/DDBJ whole genome shotgun (WGS) entry which is preliminary data.</text>
</comment>
<dbReference type="RefSeq" id="WP_137342469.1">
    <property type="nucleotide sequence ID" value="NZ_BSQH01000015.1"/>
</dbReference>
<evidence type="ECO:0000313" key="1">
    <source>
        <dbReference type="EMBL" id="TKT89332.1"/>
    </source>
</evidence>
<dbReference type="Proteomes" id="UP000304900">
    <property type="component" value="Unassembled WGS sequence"/>
</dbReference>
<evidence type="ECO:0008006" key="3">
    <source>
        <dbReference type="Google" id="ProtNLM"/>
    </source>
</evidence>
<organism evidence="1 2">
    <name type="scientific">Dyadobacter frigoris</name>
    <dbReference type="NCBI Taxonomy" id="2576211"/>
    <lineage>
        <taxon>Bacteria</taxon>
        <taxon>Pseudomonadati</taxon>
        <taxon>Bacteroidota</taxon>
        <taxon>Cytophagia</taxon>
        <taxon>Cytophagales</taxon>
        <taxon>Spirosomataceae</taxon>
        <taxon>Dyadobacter</taxon>
    </lineage>
</organism>
<proteinExistence type="predicted"/>
<dbReference type="OrthoDB" id="2290206at2"/>
<reference evidence="1 2" key="1">
    <citation type="submission" date="2019-05" db="EMBL/GenBank/DDBJ databases">
        <title>Dyadobacter AR-3-8 sp. nov., isolated from arctic soil.</title>
        <authorList>
            <person name="Chaudhary D.K."/>
        </authorList>
    </citation>
    <scope>NUCLEOTIDE SEQUENCE [LARGE SCALE GENOMIC DNA]</scope>
    <source>
        <strain evidence="1 2">AR-3-8</strain>
    </source>
</reference>
<sequence>MNDIDKTDPVFLTLCSETLKNLINQNSRKETVRQILEIKFEAKMSEEDYIHYMFFKALSEMYKAGLEEGESHEESEVVTDSNQEKSVVYFRARNSKRSIPADNFAMKLAPVLKEIRQAGPITLLEIANKLTELGIKTMEGGKWHPATVRSLENRIIKVTNKTAEWNMSPKGNSNR</sequence>
<accession>A0A4U6CX54</accession>
<protein>
    <recommendedName>
        <fullName evidence="3">Recombinase domain-containing protein</fullName>
    </recommendedName>
</protein>
<keyword evidence="2" id="KW-1185">Reference proteome</keyword>
<name>A0A4U6CX54_9BACT</name>
<gene>
    <name evidence="1" type="ORF">FDK13_23560</name>
</gene>
<dbReference type="AlphaFoldDB" id="A0A4U6CX54"/>